<evidence type="ECO:0000313" key="1">
    <source>
        <dbReference type="EMBL" id="ADL27071.1"/>
    </source>
</evidence>
<dbReference type="HOGENOM" id="CLU_2699248_0_0_0"/>
<dbReference type="KEGG" id="fsc:FSU_1939"/>
<dbReference type="Proteomes" id="UP000000517">
    <property type="component" value="Chromosome"/>
</dbReference>
<protein>
    <submittedName>
        <fullName evidence="1">Uncharacterized protein</fullName>
    </submittedName>
</protein>
<evidence type="ECO:0000313" key="2">
    <source>
        <dbReference type="Proteomes" id="UP000000517"/>
    </source>
</evidence>
<reference evidence="2" key="1">
    <citation type="submission" date="2010-08" db="EMBL/GenBank/DDBJ databases">
        <title>Complete sequence of Fibrobacter succinogenes subsp. succinogenes S85.</title>
        <authorList>
            <person name="Durkin A.S."/>
            <person name="Nelson K.E."/>
            <person name="Morrison M."/>
            <person name="Forsberg C.W."/>
            <person name="Wilson D.B."/>
            <person name="Russell J.B."/>
            <person name="Cann I.K.O."/>
            <person name="Mackie R.I."/>
            <person name="White B.A."/>
        </authorList>
    </citation>
    <scope>NUCLEOTIDE SEQUENCE [LARGE SCALE GENOMIC DNA]</scope>
    <source>
        <strain evidence="2">ATCC 19169 / S85</strain>
    </source>
</reference>
<gene>
    <name evidence="1" type="ordered locus">FSU_1939</name>
</gene>
<accession>D9SBH4</accession>
<dbReference type="EMBL" id="CP002158">
    <property type="protein sequence ID" value="ADL27071.1"/>
    <property type="molecule type" value="Genomic_DNA"/>
</dbReference>
<name>D9SBH4_FIBSS</name>
<sequence length="73" mass="8182">MEATMKMFHKTQTAALYYLLHTGFQAFKARIKDELTSTSGINLEDIMDDSNLYAYYQQGESADFVAACIAANC</sequence>
<dbReference type="AlphaFoldDB" id="D9SBH4"/>
<organism evidence="1 2">
    <name type="scientific">Fibrobacter succinogenes (strain ATCC 19169 / S85)</name>
    <dbReference type="NCBI Taxonomy" id="59374"/>
    <lineage>
        <taxon>Bacteria</taxon>
        <taxon>Pseudomonadati</taxon>
        <taxon>Fibrobacterota</taxon>
        <taxon>Fibrobacteria</taxon>
        <taxon>Fibrobacterales</taxon>
        <taxon>Fibrobacteraceae</taxon>
        <taxon>Fibrobacter</taxon>
    </lineage>
</organism>
<proteinExistence type="predicted"/>